<dbReference type="RefSeq" id="WP_052504845.1">
    <property type="nucleotide sequence ID" value="NZ_LXEY01000017.1"/>
</dbReference>
<dbReference type="STRING" id="1837282.A6F49_09285"/>
<name>A0A1B7LZR4_9MICC</name>
<accession>A0A1B7LZR4</accession>
<keyword evidence="3 6" id="KW-1133">Transmembrane helix</keyword>
<dbReference type="AlphaFoldDB" id="A0A1B7LZR4"/>
<dbReference type="PROSITE" id="PS50929">
    <property type="entry name" value="ABC_TM1F"/>
    <property type="match status" value="1"/>
</dbReference>
<dbReference type="GO" id="GO:0140359">
    <property type="term" value="F:ABC-type transporter activity"/>
    <property type="evidence" value="ECO:0007669"/>
    <property type="project" value="InterPro"/>
</dbReference>
<dbReference type="SUPFAM" id="SSF52540">
    <property type="entry name" value="P-loop containing nucleoside triphosphate hydrolases"/>
    <property type="match status" value="1"/>
</dbReference>
<dbReference type="OrthoDB" id="3700947at2"/>
<dbReference type="GO" id="GO:0005524">
    <property type="term" value="F:ATP binding"/>
    <property type="evidence" value="ECO:0007669"/>
    <property type="project" value="InterPro"/>
</dbReference>
<dbReference type="Gene3D" id="1.20.1560.10">
    <property type="entry name" value="ABC transporter type 1, transmembrane domain"/>
    <property type="match status" value="1"/>
</dbReference>
<comment type="caution">
    <text evidence="8">The sequence shown here is derived from an EMBL/GenBank/DDBJ whole genome shotgun (WGS) entry which is preliminary data.</text>
</comment>
<feature type="transmembrane region" description="Helical" evidence="6">
    <location>
        <begin position="158"/>
        <end position="177"/>
    </location>
</feature>
<evidence type="ECO:0000256" key="1">
    <source>
        <dbReference type="ARBA" id="ARBA00004651"/>
    </source>
</evidence>
<dbReference type="GO" id="GO:0005886">
    <property type="term" value="C:plasma membrane"/>
    <property type="evidence" value="ECO:0007669"/>
    <property type="project" value="UniProtKB-SubCell"/>
</dbReference>
<sequence>MTQSTHTSAAQPNQAAGPADTAAQKKAERMPKVWRGRRRYLLIALVILGIIQAVLALVMALTVDGLLSGLSTTDPAAQDHTPPWGTMAGLAGAVLGIGVARWVERVVAEDLGQDYVYEQRRRLVAAALHNIGNRSLGVVVTRASNDLTAVRNWIAQGIVPMLTALPLVAVILAGLAITNWPVAVTVAIPLAVTGFMMPFLARRARERARTVRRYRGRMSARIADTVQAGESVQVAGAVRRELNALDRDSSRVVGAAVHRARITGFIRALTVTAASLCTAGVVYLAVLGIIDVAGVASIMTLLGVMATPMSDLGRVVEYRQNFRAARRIIAPILNSAKDIRRAVRAQERSWKSAQADAADNEDESSENNGGTPLPQRDYQSGVVIENLTVDRTQLPDLHAQAGERILVDSIDAEKIHTVLKTILIQGANPLESDDDDQNRPVILIDGIEYDAAPPAVRRDLVGAASIHVPLQRGSVQRLVSYRSPKASVDEVKGMLHQVGLSPLVYVEHKGLKTMLKNDGEPWARSDVARLKIARAMLGTPPLLMLENVDAALDEDGLAMLRRQLRDYPGVVLFSSFAPQQIFENTEFRRWSLD</sequence>
<dbReference type="PANTHER" id="PTHR24221:SF654">
    <property type="entry name" value="ATP-BINDING CASSETTE SUB-FAMILY B MEMBER 6"/>
    <property type="match status" value="1"/>
</dbReference>
<gene>
    <name evidence="8" type="ORF">A6F49_09285</name>
</gene>
<protein>
    <recommendedName>
        <fullName evidence="7">ABC transmembrane type-1 domain-containing protein</fullName>
    </recommendedName>
</protein>
<proteinExistence type="predicted"/>
<dbReference type="EMBL" id="LXEY01000017">
    <property type="protein sequence ID" value="OAV61159.1"/>
    <property type="molecule type" value="Genomic_DNA"/>
</dbReference>
<evidence type="ECO:0000256" key="4">
    <source>
        <dbReference type="ARBA" id="ARBA00023136"/>
    </source>
</evidence>
<dbReference type="GO" id="GO:0034040">
    <property type="term" value="F:ATPase-coupled lipid transmembrane transporter activity"/>
    <property type="evidence" value="ECO:0007669"/>
    <property type="project" value="TreeGrafter"/>
</dbReference>
<organism evidence="8 9">
    <name type="scientific">Enteractinococcus helveticum</name>
    <dbReference type="NCBI Taxonomy" id="1837282"/>
    <lineage>
        <taxon>Bacteria</taxon>
        <taxon>Bacillati</taxon>
        <taxon>Actinomycetota</taxon>
        <taxon>Actinomycetes</taxon>
        <taxon>Micrococcales</taxon>
        <taxon>Micrococcaceae</taxon>
    </lineage>
</organism>
<evidence type="ECO:0000256" key="6">
    <source>
        <dbReference type="SAM" id="Phobius"/>
    </source>
</evidence>
<evidence type="ECO:0000259" key="7">
    <source>
        <dbReference type="PROSITE" id="PS50929"/>
    </source>
</evidence>
<keyword evidence="9" id="KW-1185">Reference proteome</keyword>
<dbReference type="InterPro" id="IPR027417">
    <property type="entry name" value="P-loop_NTPase"/>
</dbReference>
<keyword evidence="2 6" id="KW-0812">Transmembrane</keyword>
<dbReference type="Pfam" id="PF00664">
    <property type="entry name" value="ABC_membrane"/>
    <property type="match status" value="1"/>
</dbReference>
<dbReference type="PANTHER" id="PTHR24221">
    <property type="entry name" value="ATP-BINDING CASSETTE SUB-FAMILY B"/>
    <property type="match status" value="1"/>
</dbReference>
<reference evidence="8 9" key="1">
    <citation type="submission" date="2016-04" db="EMBL/GenBank/DDBJ databases">
        <title>First whole genome shotgun sequence of the bacterium Enteractinococcus sp. strain UASWS1574.</title>
        <authorList>
            <person name="Crovadore J."/>
            <person name="Chablais R."/>
            <person name="Lefort F."/>
        </authorList>
    </citation>
    <scope>NUCLEOTIDE SEQUENCE [LARGE SCALE GENOMIC DNA]</scope>
    <source>
        <strain evidence="8 9">UASWS1574</strain>
    </source>
</reference>
<feature type="region of interest" description="Disordered" evidence="5">
    <location>
        <begin position="1"/>
        <end position="28"/>
    </location>
</feature>
<evidence type="ECO:0000256" key="3">
    <source>
        <dbReference type="ARBA" id="ARBA00022989"/>
    </source>
</evidence>
<dbReference type="SUPFAM" id="SSF90123">
    <property type="entry name" value="ABC transporter transmembrane region"/>
    <property type="match status" value="1"/>
</dbReference>
<feature type="transmembrane region" description="Helical" evidence="6">
    <location>
        <begin position="183"/>
        <end position="201"/>
    </location>
</feature>
<dbReference type="InterPro" id="IPR011527">
    <property type="entry name" value="ABC1_TM_dom"/>
</dbReference>
<evidence type="ECO:0000256" key="5">
    <source>
        <dbReference type="SAM" id="MobiDB-lite"/>
    </source>
</evidence>
<evidence type="ECO:0000313" key="8">
    <source>
        <dbReference type="EMBL" id="OAV61159.1"/>
    </source>
</evidence>
<feature type="transmembrane region" description="Helical" evidence="6">
    <location>
        <begin position="83"/>
        <end position="103"/>
    </location>
</feature>
<feature type="transmembrane region" description="Helical" evidence="6">
    <location>
        <begin position="40"/>
        <end position="63"/>
    </location>
</feature>
<feature type="compositionally biased region" description="Polar residues" evidence="5">
    <location>
        <begin position="1"/>
        <end position="14"/>
    </location>
</feature>
<dbReference type="Proteomes" id="UP000078292">
    <property type="component" value="Unassembled WGS sequence"/>
</dbReference>
<feature type="region of interest" description="Disordered" evidence="5">
    <location>
        <begin position="350"/>
        <end position="377"/>
    </location>
</feature>
<dbReference type="InterPro" id="IPR039421">
    <property type="entry name" value="Type_1_exporter"/>
</dbReference>
<dbReference type="Gene3D" id="3.40.50.300">
    <property type="entry name" value="P-loop containing nucleotide triphosphate hydrolases"/>
    <property type="match status" value="1"/>
</dbReference>
<comment type="subcellular location">
    <subcellularLocation>
        <location evidence="1">Cell membrane</location>
        <topology evidence="1">Multi-pass membrane protein</topology>
    </subcellularLocation>
</comment>
<feature type="transmembrane region" description="Helical" evidence="6">
    <location>
        <begin position="268"/>
        <end position="290"/>
    </location>
</feature>
<keyword evidence="4 6" id="KW-0472">Membrane</keyword>
<dbReference type="InterPro" id="IPR036640">
    <property type="entry name" value="ABC1_TM_sf"/>
</dbReference>
<evidence type="ECO:0000256" key="2">
    <source>
        <dbReference type="ARBA" id="ARBA00022692"/>
    </source>
</evidence>
<feature type="domain" description="ABC transmembrane type-1" evidence="7">
    <location>
        <begin position="41"/>
        <end position="321"/>
    </location>
</feature>
<evidence type="ECO:0000313" key="9">
    <source>
        <dbReference type="Proteomes" id="UP000078292"/>
    </source>
</evidence>